<protein>
    <submittedName>
        <fullName evidence="1">Uncharacterized protein</fullName>
    </submittedName>
</protein>
<organism evidence="1 2">
    <name type="scientific">Melastoma candidum</name>
    <dbReference type="NCBI Taxonomy" id="119954"/>
    <lineage>
        <taxon>Eukaryota</taxon>
        <taxon>Viridiplantae</taxon>
        <taxon>Streptophyta</taxon>
        <taxon>Embryophyta</taxon>
        <taxon>Tracheophyta</taxon>
        <taxon>Spermatophyta</taxon>
        <taxon>Magnoliopsida</taxon>
        <taxon>eudicotyledons</taxon>
        <taxon>Gunneridae</taxon>
        <taxon>Pentapetalae</taxon>
        <taxon>rosids</taxon>
        <taxon>malvids</taxon>
        <taxon>Myrtales</taxon>
        <taxon>Melastomataceae</taxon>
        <taxon>Melastomatoideae</taxon>
        <taxon>Melastomateae</taxon>
        <taxon>Melastoma</taxon>
    </lineage>
</organism>
<proteinExistence type="predicted"/>
<evidence type="ECO:0000313" key="1">
    <source>
        <dbReference type="EMBL" id="KAI4377912.1"/>
    </source>
</evidence>
<comment type="caution">
    <text evidence="1">The sequence shown here is derived from an EMBL/GenBank/DDBJ whole genome shotgun (WGS) entry which is preliminary data.</text>
</comment>
<accession>A0ACB9RHJ5</accession>
<name>A0ACB9RHJ5_9MYRT</name>
<dbReference type="EMBL" id="CM042883">
    <property type="protein sequence ID" value="KAI4377912.1"/>
    <property type="molecule type" value="Genomic_DNA"/>
</dbReference>
<sequence length="392" mass="41981">MLKRVGSDTRPPRNSHFYTRHLPDENASQQGPLSLLVLVGGETMTWRNSSENGALLEDVAIVVGLVAIQFVYAGSSILSGYLMSLGIDTSTLVAFPALATFFVLTPVAAYFERSSWPDKIGLKLGIQLIVIALGGVTLFQTLLLKGIMFTSPAIATAMSNLAPGLIFVIAWTVRLEKVDIGCLYSKVKIIGTLFCVVGAIAMSLMHSTSAKEGKVTLLALETIFDQDKITGCLYLMAAVFCLSSSVVLQAKVLADFPAPMSLCAVTSLMGAFTTVAVELMEKHRIEFIGPFANLGNLVGYSVAAGIVSGTCVSFSGWAMKKRGPVLVSMFNPIATVCSIVISYITLGDTFHLGSLAGMLLMFAGLYFVLWAKGKENDNENRSEFNAEKPLLS</sequence>
<keyword evidence="2" id="KW-1185">Reference proteome</keyword>
<reference evidence="2" key="1">
    <citation type="journal article" date="2023" name="Front. Plant Sci.">
        <title>Chromosomal-level genome assembly of Melastoma candidum provides insights into trichome evolution.</title>
        <authorList>
            <person name="Zhong Y."/>
            <person name="Wu W."/>
            <person name="Sun C."/>
            <person name="Zou P."/>
            <person name="Liu Y."/>
            <person name="Dai S."/>
            <person name="Zhou R."/>
        </authorList>
    </citation>
    <scope>NUCLEOTIDE SEQUENCE [LARGE SCALE GENOMIC DNA]</scope>
</reference>
<gene>
    <name evidence="1" type="ORF">MLD38_015468</name>
</gene>
<dbReference type="Proteomes" id="UP001057402">
    <property type="component" value="Chromosome 4"/>
</dbReference>
<evidence type="ECO:0000313" key="2">
    <source>
        <dbReference type="Proteomes" id="UP001057402"/>
    </source>
</evidence>